<dbReference type="Pfam" id="PF10604">
    <property type="entry name" value="Polyketide_cyc2"/>
    <property type="match status" value="1"/>
</dbReference>
<dbReference type="Proteomes" id="UP000183015">
    <property type="component" value="Unassembled WGS sequence"/>
</dbReference>
<keyword evidence="2" id="KW-1185">Reference proteome</keyword>
<dbReference type="STRING" id="235985.SAMN05414137_11558"/>
<name>A0A1H7U3B8_STRJI</name>
<organism evidence="1 2">
    <name type="scientific">Streptacidiphilus jiangxiensis</name>
    <dbReference type="NCBI Taxonomy" id="235985"/>
    <lineage>
        <taxon>Bacteria</taxon>
        <taxon>Bacillati</taxon>
        <taxon>Actinomycetota</taxon>
        <taxon>Actinomycetes</taxon>
        <taxon>Kitasatosporales</taxon>
        <taxon>Streptomycetaceae</taxon>
        <taxon>Streptacidiphilus</taxon>
    </lineage>
</organism>
<sequence>MGELHRYRFRSAWELAAPAERVLGVLADPLTYPLWWPQILEVRRLTDDSGRMRFRSLLPYELGVTVHATRNDPGAGVLEARLVGDLHGVTRWTVSPVGECHARAVFEEDVEVRKPLMRLLALPGRPAFRANHAWMMRCGRLGLAHYLALCHWS</sequence>
<dbReference type="OrthoDB" id="5402478at2"/>
<dbReference type="EMBL" id="FOAZ01000015">
    <property type="protein sequence ID" value="SEL91560.1"/>
    <property type="molecule type" value="Genomic_DNA"/>
</dbReference>
<accession>A0A1H7U3B8</accession>
<reference evidence="2" key="1">
    <citation type="submission" date="2016-10" db="EMBL/GenBank/DDBJ databases">
        <authorList>
            <person name="Varghese N."/>
        </authorList>
    </citation>
    <scope>NUCLEOTIDE SEQUENCE [LARGE SCALE GENOMIC DNA]</scope>
    <source>
        <strain evidence="2">DSM 45096 / BCRC 16803 / CGMCC 4.1857 / CIP 109030 / JCM 12277 / KCTC 19219 / NBRC 100920 / 33214</strain>
    </source>
</reference>
<protein>
    <submittedName>
        <fullName evidence="1">Polyketide cyclase / dehydrase and lipid transport</fullName>
    </submittedName>
</protein>
<dbReference type="Gene3D" id="3.30.530.20">
    <property type="match status" value="1"/>
</dbReference>
<dbReference type="AlphaFoldDB" id="A0A1H7U3B8"/>
<evidence type="ECO:0000313" key="1">
    <source>
        <dbReference type="EMBL" id="SEL91560.1"/>
    </source>
</evidence>
<gene>
    <name evidence="1" type="ORF">SAMN05414137_11558</name>
</gene>
<dbReference type="RefSeq" id="WP_042455462.1">
    <property type="nucleotide sequence ID" value="NZ_BBPN01000037.1"/>
</dbReference>
<dbReference type="InterPro" id="IPR019587">
    <property type="entry name" value="Polyketide_cyclase/dehydratase"/>
</dbReference>
<dbReference type="SUPFAM" id="SSF55961">
    <property type="entry name" value="Bet v1-like"/>
    <property type="match status" value="1"/>
</dbReference>
<dbReference type="InterPro" id="IPR023393">
    <property type="entry name" value="START-like_dom_sf"/>
</dbReference>
<proteinExistence type="predicted"/>
<evidence type="ECO:0000313" key="2">
    <source>
        <dbReference type="Proteomes" id="UP000183015"/>
    </source>
</evidence>
<dbReference type="eggNOG" id="COG3832">
    <property type="taxonomic scope" value="Bacteria"/>
</dbReference>